<name>A0A0C3HWG4_OIDMZ</name>
<dbReference type="OrthoDB" id="5600212at2759"/>
<evidence type="ECO:0000259" key="7">
    <source>
        <dbReference type="PROSITE" id="PS50048"/>
    </source>
</evidence>
<dbReference type="SUPFAM" id="SSF57701">
    <property type="entry name" value="Zn2/Cys6 DNA-binding domain"/>
    <property type="match status" value="1"/>
</dbReference>
<keyword evidence="2" id="KW-0479">Metal-binding</keyword>
<dbReference type="SMART" id="SM00066">
    <property type="entry name" value="GAL4"/>
    <property type="match status" value="1"/>
</dbReference>
<feature type="compositionally biased region" description="Polar residues" evidence="6">
    <location>
        <begin position="668"/>
        <end position="678"/>
    </location>
</feature>
<feature type="region of interest" description="Disordered" evidence="6">
    <location>
        <begin position="1"/>
        <end position="42"/>
    </location>
</feature>
<dbReference type="GO" id="GO:0000981">
    <property type="term" value="F:DNA-binding transcription factor activity, RNA polymerase II-specific"/>
    <property type="evidence" value="ECO:0007669"/>
    <property type="project" value="InterPro"/>
</dbReference>
<protein>
    <recommendedName>
        <fullName evidence="7">Zn(2)-C6 fungal-type domain-containing protein</fullName>
    </recommendedName>
</protein>
<evidence type="ECO:0000256" key="4">
    <source>
        <dbReference type="ARBA" id="ARBA00023163"/>
    </source>
</evidence>
<dbReference type="CDD" id="cd00067">
    <property type="entry name" value="GAL4"/>
    <property type="match status" value="1"/>
</dbReference>
<dbReference type="InterPro" id="IPR001138">
    <property type="entry name" value="Zn2Cys6_DnaBD"/>
</dbReference>
<evidence type="ECO:0000256" key="2">
    <source>
        <dbReference type="ARBA" id="ARBA00022723"/>
    </source>
</evidence>
<dbReference type="InterPro" id="IPR050815">
    <property type="entry name" value="TF_fung"/>
</dbReference>
<evidence type="ECO:0000313" key="8">
    <source>
        <dbReference type="EMBL" id="KIN07260.1"/>
    </source>
</evidence>
<keyword evidence="5" id="KW-0539">Nucleus</keyword>
<dbReference type="SMART" id="SM00906">
    <property type="entry name" value="Fungal_trans"/>
    <property type="match status" value="1"/>
</dbReference>
<dbReference type="CDD" id="cd12148">
    <property type="entry name" value="fungal_TF_MHR"/>
    <property type="match status" value="1"/>
</dbReference>
<proteinExistence type="predicted"/>
<dbReference type="Gene3D" id="4.10.240.10">
    <property type="entry name" value="Zn(2)-C6 fungal-type DNA-binding domain"/>
    <property type="match status" value="1"/>
</dbReference>
<comment type="subcellular location">
    <subcellularLocation>
        <location evidence="1">Nucleus</location>
    </subcellularLocation>
</comment>
<feature type="region of interest" description="Disordered" evidence="6">
    <location>
        <begin position="655"/>
        <end position="685"/>
    </location>
</feature>
<evidence type="ECO:0000256" key="5">
    <source>
        <dbReference type="ARBA" id="ARBA00023242"/>
    </source>
</evidence>
<dbReference type="PROSITE" id="PS50048">
    <property type="entry name" value="ZN2_CY6_FUNGAL_2"/>
    <property type="match status" value="1"/>
</dbReference>
<dbReference type="GO" id="GO:0005634">
    <property type="term" value="C:nucleus"/>
    <property type="evidence" value="ECO:0007669"/>
    <property type="project" value="UniProtKB-SubCell"/>
</dbReference>
<evidence type="ECO:0000256" key="6">
    <source>
        <dbReference type="SAM" id="MobiDB-lite"/>
    </source>
</evidence>
<sequence>MSGSGSGSGPGSPESGAREQLLASSSRINEPGPQTPTIATGNERPAVAEKTISCISCRGRKLKCDRVKPKCGTCIRLRNNCEYPERRRNVGTRRRNMRDLEARLAEVETKLVSESAKPNMQDQIPWLGGVQTDWDNIPVDMNADFGGDTFMDQSFAIPDTFKPNLSASDMWTQDVTNVELQDLLPPPEMVNDLNYVYFAKLHASTPMIHKQRYLAALEQPEHMRPPLCLRYALWAAAASVSDEYSKYEDILYERARRYVDADEMKDHGEGFASVYYAQTCGLIATYEARKAYFTRSWMTIGRMVRLVQMLGLHRLDAQGRPEPSRQVLPPPKDFIELEERRRTFWVAFHGDRWSSSGTGWAMIIQEKDITTHLPSSEESFENGIMETGISLGDALTPAGVSRISIFGGFILSACLFGHNFDHINQSSPEDHPDDFENGEFWKTHRHMDNVLSNTFLFLPNNLRLPGAVRDMRTVFFHMNLHTAAICLHQTAIVTADRNGLDPTFIKNVRARSYMAAEEIVNIMKLVSHVDASNMNPWMGFCLYAAATVFIQQEGEVEKYPSNMSNLEFVLAAMKAIANRHSITTYFITQLQIEIEESGILELVDSKMNKNLISGFMPERGAPKTIYNLCGYIQAKRQVPTKLKGPLLAGILTRSDQNLSPRDSPVSAPISNVNSTPSSKHAEAPVDSTNSSLSFFYQHPDNLIFNKSTLAGSSAQTPQYGQGGQVEDFIMFPHDPNNPMS</sequence>
<dbReference type="PANTHER" id="PTHR47338:SF10">
    <property type="entry name" value="TRANSCRIPTION FACTOR DOMAIN-CONTAINING PROTEIN-RELATED"/>
    <property type="match status" value="1"/>
</dbReference>
<feature type="compositionally biased region" description="Gly residues" evidence="6">
    <location>
        <begin position="1"/>
        <end position="10"/>
    </location>
</feature>
<dbReference type="PANTHER" id="PTHR47338">
    <property type="entry name" value="ZN(II)2CYS6 TRANSCRIPTION FACTOR (EUROFUNG)-RELATED"/>
    <property type="match status" value="1"/>
</dbReference>
<accession>A0A0C3HWG4</accession>
<evidence type="ECO:0000256" key="1">
    <source>
        <dbReference type="ARBA" id="ARBA00004123"/>
    </source>
</evidence>
<evidence type="ECO:0000256" key="3">
    <source>
        <dbReference type="ARBA" id="ARBA00023015"/>
    </source>
</evidence>
<dbReference type="Pfam" id="PF00172">
    <property type="entry name" value="Zn_clus"/>
    <property type="match status" value="1"/>
</dbReference>
<dbReference type="HOGENOM" id="CLU_011017_4_0_1"/>
<dbReference type="AlphaFoldDB" id="A0A0C3HWG4"/>
<reference evidence="8 9" key="1">
    <citation type="submission" date="2014-04" db="EMBL/GenBank/DDBJ databases">
        <authorList>
            <consortium name="DOE Joint Genome Institute"/>
            <person name="Kuo A."/>
            <person name="Martino E."/>
            <person name="Perotto S."/>
            <person name="Kohler A."/>
            <person name="Nagy L.G."/>
            <person name="Floudas D."/>
            <person name="Copeland A."/>
            <person name="Barry K.W."/>
            <person name="Cichocki N."/>
            <person name="Veneault-Fourrey C."/>
            <person name="LaButti K."/>
            <person name="Lindquist E.A."/>
            <person name="Lipzen A."/>
            <person name="Lundell T."/>
            <person name="Morin E."/>
            <person name="Murat C."/>
            <person name="Sun H."/>
            <person name="Tunlid A."/>
            <person name="Henrissat B."/>
            <person name="Grigoriev I.V."/>
            <person name="Hibbett D.S."/>
            <person name="Martin F."/>
            <person name="Nordberg H.P."/>
            <person name="Cantor M.N."/>
            <person name="Hua S.X."/>
        </authorList>
    </citation>
    <scope>NUCLEOTIDE SEQUENCE [LARGE SCALE GENOMIC DNA]</scope>
    <source>
        <strain evidence="8 9">Zn</strain>
    </source>
</reference>
<dbReference type="PROSITE" id="PS00463">
    <property type="entry name" value="ZN2_CY6_FUNGAL_1"/>
    <property type="match status" value="1"/>
</dbReference>
<dbReference type="EMBL" id="KN832870">
    <property type="protein sequence ID" value="KIN07260.1"/>
    <property type="molecule type" value="Genomic_DNA"/>
</dbReference>
<organism evidence="8 9">
    <name type="scientific">Oidiodendron maius (strain Zn)</name>
    <dbReference type="NCBI Taxonomy" id="913774"/>
    <lineage>
        <taxon>Eukaryota</taxon>
        <taxon>Fungi</taxon>
        <taxon>Dikarya</taxon>
        <taxon>Ascomycota</taxon>
        <taxon>Pezizomycotina</taxon>
        <taxon>Leotiomycetes</taxon>
        <taxon>Leotiomycetes incertae sedis</taxon>
        <taxon>Myxotrichaceae</taxon>
        <taxon>Oidiodendron</taxon>
    </lineage>
</organism>
<dbReference type="GO" id="GO:0008270">
    <property type="term" value="F:zinc ion binding"/>
    <property type="evidence" value="ECO:0007669"/>
    <property type="project" value="InterPro"/>
</dbReference>
<keyword evidence="3" id="KW-0805">Transcription regulation</keyword>
<dbReference type="GO" id="GO:0003677">
    <property type="term" value="F:DNA binding"/>
    <property type="evidence" value="ECO:0007669"/>
    <property type="project" value="InterPro"/>
</dbReference>
<dbReference type="GO" id="GO:0006351">
    <property type="term" value="P:DNA-templated transcription"/>
    <property type="evidence" value="ECO:0007669"/>
    <property type="project" value="InterPro"/>
</dbReference>
<dbReference type="InParanoid" id="A0A0C3HWG4"/>
<dbReference type="Pfam" id="PF04082">
    <property type="entry name" value="Fungal_trans"/>
    <property type="match status" value="1"/>
</dbReference>
<dbReference type="InterPro" id="IPR007219">
    <property type="entry name" value="XnlR_reg_dom"/>
</dbReference>
<reference evidence="9" key="2">
    <citation type="submission" date="2015-01" db="EMBL/GenBank/DDBJ databases">
        <title>Evolutionary Origins and Diversification of the Mycorrhizal Mutualists.</title>
        <authorList>
            <consortium name="DOE Joint Genome Institute"/>
            <consortium name="Mycorrhizal Genomics Consortium"/>
            <person name="Kohler A."/>
            <person name="Kuo A."/>
            <person name="Nagy L.G."/>
            <person name="Floudas D."/>
            <person name="Copeland A."/>
            <person name="Barry K.W."/>
            <person name="Cichocki N."/>
            <person name="Veneault-Fourrey C."/>
            <person name="LaButti K."/>
            <person name="Lindquist E.A."/>
            <person name="Lipzen A."/>
            <person name="Lundell T."/>
            <person name="Morin E."/>
            <person name="Murat C."/>
            <person name="Riley R."/>
            <person name="Ohm R."/>
            <person name="Sun H."/>
            <person name="Tunlid A."/>
            <person name="Henrissat B."/>
            <person name="Grigoriev I.V."/>
            <person name="Hibbett D.S."/>
            <person name="Martin F."/>
        </authorList>
    </citation>
    <scope>NUCLEOTIDE SEQUENCE [LARGE SCALE GENOMIC DNA]</scope>
    <source>
        <strain evidence="9">Zn</strain>
    </source>
</reference>
<dbReference type="InterPro" id="IPR036864">
    <property type="entry name" value="Zn2-C6_fun-type_DNA-bd_sf"/>
</dbReference>
<keyword evidence="9" id="KW-1185">Reference proteome</keyword>
<dbReference type="STRING" id="913774.A0A0C3HWG4"/>
<keyword evidence="4" id="KW-0804">Transcription</keyword>
<evidence type="ECO:0000313" key="9">
    <source>
        <dbReference type="Proteomes" id="UP000054321"/>
    </source>
</evidence>
<gene>
    <name evidence="8" type="ORF">OIDMADRAFT_22149</name>
</gene>
<dbReference type="Proteomes" id="UP000054321">
    <property type="component" value="Unassembled WGS sequence"/>
</dbReference>
<feature type="domain" description="Zn(2)-C6 fungal-type" evidence="7">
    <location>
        <begin position="53"/>
        <end position="83"/>
    </location>
</feature>